<dbReference type="Proteomes" id="UP000000267">
    <property type="component" value="Unassembled WGS sequence"/>
</dbReference>
<accession>A7TPD6</accession>
<dbReference type="GeneID" id="5543975"/>
<dbReference type="GO" id="GO:0045259">
    <property type="term" value="C:proton-transporting ATP synthase complex"/>
    <property type="evidence" value="ECO:0007669"/>
    <property type="project" value="EnsemblFungi"/>
</dbReference>
<sequence>MMFSVVRRNAVLLSKPLLSNGSRVIGARFISNDVLQDLYLKELKSAKPMSMQTDIDNANVKKWVEPIKPTIPQEEVTRDQLKQYTDEPVETVKAGASAAEDSNAAIAEDWLVLEEEPEDAAHAH</sequence>
<dbReference type="KEGG" id="vpo:Kpol_1009p10"/>
<dbReference type="FunCoup" id="A7TPD6">
    <property type="interactions" value="162"/>
</dbReference>
<dbReference type="Pfam" id="PF10775">
    <property type="entry name" value="ATP_sub_h"/>
    <property type="match status" value="1"/>
</dbReference>
<dbReference type="PhylomeDB" id="A7TPD6"/>
<gene>
    <name evidence="1" type="ORF">Kpol_1009p10</name>
</gene>
<dbReference type="STRING" id="436907.A7TPD6"/>
<keyword evidence="2" id="KW-1185">Reference proteome</keyword>
<dbReference type="PANTHER" id="PTHR28207:SF1">
    <property type="entry name" value="ATP SYNTHASE SUBUNIT H, MITOCHONDRIAL"/>
    <property type="match status" value="1"/>
</dbReference>
<dbReference type="AlphaFoldDB" id="A7TPD6"/>
<evidence type="ECO:0000313" key="2">
    <source>
        <dbReference type="Proteomes" id="UP000000267"/>
    </source>
</evidence>
<dbReference type="InParanoid" id="A7TPD6"/>
<dbReference type="RefSeq" id="XP_001643722.1">
    <property type="nucleotide sequence ID" value="XM_001643672.1"/>
</dbReference>
<evidence type="ECO:0000313" key="1">
    <source>
        <dbReference type="EMBL" id="EDO15864.1"/>
    </source>
</evidence>
<proteinExistence type="predicted"/>
<organism evidence="2">
    <name type="scientific">Vanderwaltozyma polyspora (strain ATCC 22028 / DSM 70294 / BCRC 21397 / CBS 2163 / NBRC 10782 / NRRL Y-8283 / UCD 57-17)</name>
    <name type="common">Kluyveromyces polysporus</name>
    <dbReference type="NCBI Taxonomy" id="436907"/>
    <lineage>
        <taxon>Eukaryota</taxon>
        <taxon>Fungi</taxon>
        <taxon>Dikarya</taxon>
        <taxon>Ascomycota</taxon>
        <taxon>Saccharomycotina</taxon>
        <taxon>Saccharomycetes</taxon>
        <taxon>Saccharomycetales</taxon>
        <taxon>Saccharomycetaceae</taxon>
        <taxon>Vanderwaltozyma</taxon>
    </lineage>
</organism>
<dbReference type="GO" id="GO:0033615">
    <property type="term" value="P:mitochondrial proton-transporting ATP synthase complex assembly"/>
    <property type="evidence" value="ECO:0007669"/>
    <property type="project" value="EnsemblFungi"/>
</dbReference>
<evidence type="ECO:0008006" key="3">
    <source>
        <dbReference type="Google" id="ProtNLM"/>
    </source>
</evidence>
<dbReference type="GO" id="GO:0016887">
    <property type="term" value="F:ATP hydrolysis activity"/>
    <property type="evidence" value="ECO:0007669"/>
    <property type="project" value="EnsemblFungi"/>
</dbReference>
<dbReference type="GO" id="GO:0042407">
    <property type="term" value="P:cristae formation"/>
    <property type="evidence" value="ECO:0007669"/>
    <property type="project" value="EnsemblFungi"/>
</dbReference>
<dbReference type="GO" id="GO:0005743">
    <property type="term" value="C:mitochondrial inner membrane"/>
    <property type="evidence" value="ECO:0007669"/>
    <property type="project" value="EnsemblFungi"/>
</dbReference>
<dbReference type="OrthoDB" id="274752at2759"/>
<dbReference type="InterPro" id="IPR019711">
    <property type="entry name" value="ATP_synth_F0_suH"/>
</dbReference>
<dbReference type="PANTHER" id="PTHR28207">
    <property type="entry name" value="ATP SYNTHASE SUBUNIT H, MITOCHONDRIAL"/>
    <property type="match status" value="1"/>
</dbReference>
<name>A7TPD6_VANPO</name>
<protein>
    <recommendedName>
        <fullName evidence="3">ATP synthase subunit H, mitochondrial</fullName>
    </recommendedName>
</protein>
<reference evidence="1 2" key="1">
    <citation type="journal article" date="2007" name="Proc. Natl. Acad. Sci. U.S.A.">
        <title>Independent sorting-out of thousands of duplicated gene pairs in two yeast species descended from a whole-genome duplication.</title>
        <authorList>
            <person name="Scannell D.R."/>
            <person name="Frank A.C."/>
            <person name="Conant G.C."/>
            <person name="Byrne K.P."/>
            <person name="Woolfit M."/>
            <person name="Wolfe K.H."/>
        </authorList>
    </citation>
    <scope>NUCLEOTIDE SEQUENCE [LARGE SCALE GENOMIC DNA]</scope>
    <source>
        <strain evidence="2">ATCC 22028 / DSM 70294 / BCRC 21397 / CBS 2163 / NBRC 10782 / NRRL Y-8283 / UCD 57-17</strain>
    </source>
</reference>
<dbReference type="EMBL" id="DS480441">
    <property type="protein sequence ID" value="EDO15864.1"/>
    <property type="molecule type" value="Genomic_DNA"/>
</dbReference>
<dbReference type="OMA" id="EGATRPW"/>
<dbReference type="HOGENOM" id="CLU_122989_1_0_1"/>
<dbReference type="eggNOG" id="ENOG502SDW5">
    <property type="taxonomic scope" value="Eukaryota"/>
</dbReference>
<dbReference type="GO" id="GO:0046933">
    <property type="term" value="F:proton-transporting ATP synthase activity, rotational mechanism"/>
    <property type="evidence" value="ECO:0007669"/>
    <property type="project" value="EnsemblFungi"/>
</dbReference>